<sequence>MAKKNIKQYAAKYKIDAGGLVKTYRKYDNRCAGPDFYPDERKMNEILEESGIKSKAAKFEYQIKNNDNKTVEQSII</sequence>
<evidence type="ECO:0000313" key="2">
    <source>
        <dbReference type="Proteomes" id="UP000230052"/>
    </source>
</evidence>
<organism evidence="1 2">
    <name type="scientific">Candidatus Aquitaenariimonas noxiae</name>
    <dbReference type="NCBI Taxonomy" id="1974741"/>
    <lineage>
        <taxon>Bacteria</taxon>
        <taxon>Pseudomonadati</taxon>
        <taxon>Candidatus Omnitrophota</taxon>
        <taxon>Candidatus Aquitaenariimonas</taxon>
    </lineage>
</organism>
<gene>
    <name evidence="1" type="ORF">COS99_00195</name>
</gene>
<name>A0A2J0KVN2_9BACT</name>
<dbReference type="EMBL" id="PEWV01000003">
    <property type="protein sequence ID" value="PIU42455.1"/>
    <property type="molecule type" value="Genomic_DNA"/>
</dbReference>
<evidence type="ECO:0000313" key="1">
    <source>
        <dbReference type="EMBL" id="PIU42455.1"/>
    </source>
</evidence>
<proteinExistence type="predicted"/>
<dbReference type="Proteomes" id="UP000230052">
    <property type="component" value="Unassembled WGS sequence"/>
</dbReference>
<protein>
    <submittedName>
        <fullName evidence="1">Uncharacterized protein</fullName>
    </submittedName>
</protein>
<dbReference type="AlphaFoldDB" id="A0A2J0KVN2"/>
<accession>A0A2J0KVN2</accession>
<comment type="caution">
    <text evidence="1">The sequence shown here is derived from an EMBL/GenBank/DDBJ whole genome shotgun (WGS) entry which is preliminary data.</text>
</comment>
<reference evidence="1 2" key="1">
    <citation type="submission" date="2017-09" db="EMBL/GenBank/DDBJ databases">
        <title>Depth-based differentiation of microbial function through sediment-hosted aquifers and enrichment of novel symbionts in the deep terrestrial subsurface.</title>
        <authorList>
            <person name="Probst A.J."/>
            <person name="Ladd B."/>
            <person name="Jarett J.K."/>
            <person name="Geller-Mcgrath D.E."/>
            <person name="Sieber C.M."/>
            <person name="Emerson J.B."/>
            <person name="Anantharaman K."/>
            <person name="Thomas B.C."/>
            <person name="Malmstrom R."/>
            <person name="Stieglmeier M."/>
            <person name="Klingl A."/>
            <person name="Woyke T."/>
            <person name="Ryan C.M."/>
            <person name="Banfield J.F."/>
        </authorList>
    </citation>
    <scope>NUCLEOTIDE SEQUENCE [LARGE SCALE GENOMIC DNA]</scope>
    <source>
        <strain evidence="1">CG07_land_8_20_14_0_80_42_15</strain>
    </source>
</reference>